<evidence type="ECO:0000313" key="13">
    <source>
        <dbReference type="Proteomes" id="UP000502415"/>
    </source>
</evidence>
<evidence type="ECO:0000256" key="2">
    <source>
        <dbReference type="ARBA" id="ARBA00012636"/>
    </source>
</evidence>
<gene>
    <name evidence="12" type="ORF">HH212_23030</name>
</gene>
<comment type="pathway">
    <text evidence="8">Carbohydrate metabolism; glyoxylate cycle; (S)-malate from isocitrate: step 2/2.</text>
</comment>
<dbReference type="InterPro" id="IPR048355">
    <property type="entry name" value="MS_C"/>
</dbReference>
<keyword evidence="13" id="KW-1185">Reference proteome</keyword>
<dbReference type="Proteomes" id="UP000502415">
    <property type="component" value="Chromosome"/>
</dbReference>
<dbReference type="InterPro" id="IPR001465">
    <property type="entry name" value="Malate_synthase_TIM"/>
</dbReference>
<evidence type="ECO:0000256" key="4">
    <source>
        <dbReference type="ARBA" id="ARBA00022532"/>
    </source>
</evidence>
<feature type="domain" description="Malate synthase TIM barrel" evidence="9">
    <location>
        <begin position="159"/>
        <end position="404"/>
    </location>
</feature>
<dbReference type="AlphaFoldDB" id="A0A7Z2W167"/>
<dbReference type="GO" id="GO:0006097">
    <property type="term" value="P:glyoxylate cycle"/>
    <property type="evidence" value="ECO:0007669"/>
    <property type="project" value="UniProtKB-UniPathway"/>
</dbReference>
<evidence type="ECO:0000256" key="5">
    <source>
        <dbReference type="ARBA" id="ARBA00022679"/>
    </source>
</evidence>
<dbReference type="InterPro" id="IPR006252">
    <property type="entry name" value="Malate_synthA"/>
</dbReference>
<accession>A0A7Z2W167</accession>
<dbReference type="InterPro" id="IPR048356">
    <property type="entry name" value="MS_N"/>
</dbReference>
<evidence type="ECO:0000256" key="3">
    <source>
        <dbReference type="ARBA" id="ARBA00022435"/>
    </source>
</evidence>
<comment type="similarity">
    <text evidence="1 8">Belongs to the malate synthase family.</text>
</comment>
<name>A0A7Z2W167_9BURK</name>
<dbReference type="PIRSF" id="PIRSF001363">
    <property type="entry name" value="Malate_synth"/>
    <property type="match status" value="1"/>
</dbReference>
<feature type="domain" description="Malate synthase C-terminal" evidence="11">
    <location>
        <begin position="411"/>
        <end position="529"/>
    </location>
</feature>
<keyword evidence="3 8" id="KW-0329">Glyoxylate bypass</keyword>
<feature type="domain" description="Malate synthase N-terminal" evidence="10">
    <location>
        <begin position="8"/>
        <end position="70"/>
    </location>
</feature>
<evidence type="ECO:0000259" key="10">
    <source>
        <dbReference type="Pfam" id="PF20656"/>
    </source>
</evidence>
<evidence type="ECO:0000256" key="7">
    <source>
        <dbReference type="PIRSR" id="PIRSR001363-1"/>
    </source>
</evidence>
<dbReference type="Gene3D" id="3.20.20.360">
    <property type="entry name" value="Malate synthase, domain 3"/>
    <property type="match status" value="1"/>
</dbReference>
<keyword evidence="12" id="KW-0012">Acyltransferase</keyword>
<evidence type="ECO:0000259" key="11">
    <source>
        <dbReference type="Pfam" id="PF20659"/>
    </source>
</evidence>
<comment type="catalytic activity">
    <reaction evidence="6 8">
        <text>glyoxylate + acetyl-CoA + H2O = (S)-malate + CoA + H(+)</text>
        <dbReference type="Rhea" id="RHEA:18181"/>
        <dbReference type="ChEBI" id="CHEBI:15377"/>
        <dbReference type="ChEBI" id="CHEBI:15378"/>
        <dbReference type="ChEBI" id="CHEBI:15589"/>
        <dbReference type="ChEBI" id="CHEBI:36655"/>
        <dbReference type="ChEBI" id="CHEBI:57287"/>
        <dbReference type="ChEBI" id="CHEBI:57288"/>
        <dbReference type="EC" id="2.3.3.9"/>
    </reaction>
</comment>
<dbReference type="EMBL" id="CP051685">
    <property type="protein sequence ID" value="QJE02540.1"/>
    <property type="molecule type" value="Genomic_DNA"/>
</dbReference>
<dbReference type="Pfam" id="PF20656">
    <property type="entry name" value="MS_N"/>
    <property type="match status" value="1"/>
</dbReference>
<evidence type="ECO:0000256" key="8">
    <source>
        <dbReference type="RuleBase" id="RU000555"/>
    </source>
</evidence>
<dbReference type="FunFam" id="1.20.1220.12:FF:000001">
    <property type="entry name" value="Malate synthase"/>
    <property type="match status" value="1"/>
</dbReference>
<dbReference type="InterPro" id="IPR019830">
    <property type="entry name" value="Malate_synthase_CS"/>
</dbReference>
<dbReference type="PANTHER" id="PTHR42902">
    <property type="entry name" value="MALATE SYNTHASE"/>
    <property type="match status" value="1"/>
</dbReference>
<dbReference type="UniPathway" id="UPA00703">
    <property type="reaction ID" value="UER00720"/>
</dbReference>
<keyword evidence="4 8" id="KW-0816">Tricarboxylic acid cycle</keyword>
<dbReference type="NCBIfam" id="TIGR01344">
    <property type="entry name" value="malate_syn_A"/>
    <property type="match status" value="1"/>
</dbReference>
<protein>
    <recommendedName>
        <fullName evidence="2 8">Malate synthase</fullName>
        <ecNumber evidence="2 8">2.3.3.9</ecNumber>
    </recommendedName>
</protein>
<dbReference type="RefSeq" id="WP_170204624.1">
    <property type="nucleotide sequence ID" value="NZ_CP051685.1"/>
</dbReference>
<dbReference type="InterPro" id="IPR044856">
    <property type="entry name" value="Malate_synth_C_sf"/>
</dbReference>
<sequence length="529" mass="59204">MTIATPAGMEIRGAIAPGYERILVPQALDLIAKLSREFEPRRQQLLAARVERARRLDAGERPDFLPETAHIREGDWQVAPIPQALQCRRVEITGPVERKMVINALNSGADSYMTDFEDSNTPNWHNQLTGQLNMRDAVRGTISLEQNGKQYKLNDKVATLVVRPRGWHLDEKHVLVDGKRISGGIFDFALFMFHNAKEQLARGAGPYFYLPKMESHLEARLWNDIFVMTQDELGLPQGTIKATVLIETILAAFEMDEILYELREHSAGLNAGRWDYIFSCIKKFKLDKNFCLADRPKVTMTAPFMRAYALLLLKTCHKRGAPAIGGMSALIPIKSDPEKNETAMAGVRGDKSRDATDGYDGGWVAHPGLVEPAMTEFRKVLGERPNQFDKQRPDVEVTAAQLLDFKPEAPITEAGLRYNINVGIHYLGAWLAGNGCVPIHNLMEDAATAEISRSQVWQWIRSPKGVLDDGRKVTADMVRAMIPEELAKVKGDTPDGANPTYARAAEIFEQMSTSEDFAEFLTLPLYEEI</sequence>
<dbReference type="KEGG" id="mfy:HH212_23030"/>
<dbReference type="InterPro" id="IPR011076">
    <property type="entry name" value="Malate_synth_sf"/>
</dbReference>
<dbReference type="Gene3D" id="1.20.1220.12">
    <property type="entry name" value="Malate synthase, domain III"/>
    <property type="match status" value="1"/>
</dbReference>
<dbReference type="SUPFAM" id="SSF51645">
    <property type="entry name" value="Malate synthase G"/>
    <property type="match status" value="1"/>
</dbReference>
<feature type="active site" description="Proton donor" evidence="7">
    <location>
        <position position="445"/>
    </location>
</feature>
<dbReference type="GO" id="GO:0005737">
    <property type="term" value="C:cytoplasm"/>
    <property type="evidence" value="ECO:0007669"/>
    <property type="project" value="TreeGrafter"/>
</dbReference>
<evidence type="ECO:0000256" key="1">
    <source>
        <dbReference type="ARBA" id="ARBA00006394"/>
    </source>
</evidence>
<evidence type="ECO:0000313" key="12">
    <source>
        <dbReference type="EMBL" id="QJE02540.1"/>
    </source>
</evidence>
<proteinExistence type="inferred from homology"/>
<dbReference type="CDD" id="cd00727">
    <property type="entry name" value="malate_synt_A"/>
    <property type="match status" value="1"/>
</dbReference>
<dbReference type="EC" id="2.3.3.9" evidence="2 8"/>
<dbReference type="InterPro" id="IPR046363">
    <property type="entry name" value="MS_N_TIM-barrel_dom"/>
</dbReference>
<dbReference type="FunFam" id="3.20.20.360:FF:000001">
    <property type="entry name" value="Malate synthase"/>
    <property type="match status" value="1"/>
</dbReference>
<dbReference type="GO" id="GO:0004474">
    <property type="term" value="F:malate synthase activity"/>
    <property type="evidence" value="ECO:0007669"/>
    <property type="project" value="UniProtKB-EC"/>
</dbReference>
<dbReference type="PANTHER" id="PTHR42902:SF1">
    <property type="entry name" value="MALATE SYNTHASE 1-RELATED"/>
    <property type="match status" value="1"/>
</dbReference>
<dbReference type="GO" id="GO:0006099">
    <property type="term" value="P:tricarboxylic acid cycle"/>
    <property type="evidence" value="ECO:0007669"/>
    <property type="project" value="UniProtKB-KW"/>
</dbReference>
<organism evidence="12 13">
    <name type="scientific">Massilia forsythiae</name>
    <dbReference type="NCBI Taxonomy" id="2728020"/>
    <lineage>
        <taxon>Bacteria</taxon>
        <taxon>Pseudomonadati</taxon>
        <taxon>Pseudomonadota</taxon>
        <taxon>Betaproteobacteria</taxon>
        <taxon>Burkholderiales</taxon>
        <taxon>Oxalobacteraceae</taxon>
        <taxon>Telluria group</taxon>
        <taxon>Massilia</taxon>
    </lineage>
</organism>
<evidence type="ECO:0000259" key="9">
    <source>
        <dbReference type="Pfam" id="PF01274"/>
    </source>
</evidence>
<reference evidence="12 13" key="1">
    <citation type="submission" date="2020-04" db="EMBL/GenBank/DDBJ databases">
        <title>Genome sequencing of novel species.</title>
        <authorList>
            <person name="Heo J."/>
            <person name="Kim S.-J."/>
            <person name="Kim J.-S."/>
            <person name="Hong S.-B."/>
            <person name="Kwon S.-W."/>
        </authorList>
    </citation>
    <scope>NUCLEOTIDE SEQUENCE [LARGE SCALE GENOMIC DNA]</scope>
    <source>
        <strain evidence="12 13">GN2-R2</strain>
    </source>
</reference>
<feature type="active site" description="Proton acceptor" evidence="7">
    <location>
        <position position="163"/>
    </location>
</feature>
<evidence type="ECO:0000256" key="6">
    <source>
        <dbReference type="ARBA" id="ARBA00047918"/>
    </source>
</evidence>
<dbReference type="Pfam" id="PF01274">
    <property type="entry name" value="MS_TIM-barrel"/>
    <property type="match status" value="1"/>
</dbReference>
<dbReference type="Pfam" id="PF20659">
    <property type="entry name" value="MS_C"/>
    <property type="match status" value="1"/>
</dbReference>
<dbReference type="PROSITE" id="PS00510">
    <property type="entry name" value="MALATE_SYNTHASE"/>
    <property type="match status" value="1"/>
</dbReference>
<keyword evidence="5 8" id="KW-0808">Transferase</keyword>